<keyword evidence="3" id="KW-0560">Oxidoreductase</keyword>
<dbReference type="AlphaFoldDB" id="A0A1X2IWN9"/>
<comment type="caution">
    <text evidence="5">The sequence shown here is derived from an EMBL/GenBank/DDBJ whole genome shotgun (WGS) entry which is preliminary data.</text>
</comment>
<dbReference type="InterPro" id="IPR020904">
    <property type="entry name" value="Sc_DH/Rdtase_CS"/>
</dbReference>
<dbReference type="PROSITE" id="PS00061">
    <property type="entry name" value="ADH_SHORT"/>
    <property type="match status" value="1"/>
</dbReference>
<comment type="similarity">
    <text evidence="1 4">Belongs to the short-chain dehydrogenases/reductases (SDR) family.</text>
</comment>
<dbReference type="Proteomes" id="UP000193560">
    <property type="component" value="Unassembled WGS sequence"/>
</dbReference>
<evidence type="ECO:0000256" key="1">
    <source>
        <dbReference type="ARBA" id="ARBA00006484"/>
    </source>
</evidence>
<dbReference type="GO" id="GO:0016616">
    <property type="term" value="F:oxidoreductase activity, acting on the CH-OH group of donors, NAD or NADP as acceptor"/>
    <property type="evidence" value="ECO:0007669"/>
    <property type="project" value="TreeGrafter"/>
</dbReference>
<sequence>MRIENKVALIYGGTSGIGKELTKKLVSMGAHVVFSGKNKEKGQELASTLSQEQAVFYQCDVTNWEAQSEMYNVAKRSFGGKSVDMVIIIAGILDSSDLLHDNDQEEQDGTYRTLQVNLTAAVKANRLAIQHFLREQKPGCIINTSSIYGFCGAPLAPMYSASKHAIIGLTKSYGSLLKPTDIRVNAVAPSFIETPMVSDPAKMTAVALGYISMSSCIDAYLQIIQDASLNGDILTITNDKVGSVIEPRAIDPLESKLVQLSEERKQAYRNQLLAYFKVN</sequence>
<evidence type="ECO:0000313" key="6">
    <source>
        <dbReference type="Proteomes" id="UP000193560"/>
    </source>
</evidence>
<evidence type="ECO:0000256" key="4">
    <source>
        <dbReference type="RuleBase" id="RU000363"/>
    </source>
</evidence>
<reference evidence="5 6" key="1">
    <citation type="submission" date="2016-07" db="EMBL/GenBank/DDBJ databases">
        <title>Pervasive Adenine N6-methylation of Active Genes in Fungi.</title>
        <authorList>
            <consortium name="DOE Joint Genome Institute"/>
            <person name="Mondo S.J."/>
            <person name="Dannebaum R.O."/>
            <person name="Kuo R.C."/>
            <person name="Labutti K."/>
            <person name="Haridas S."/>
            <person name="Kuo A."/>
            <person name="Salamov A."/>
            <person name="Ahrendt S.R."/>
            <person name="Lipzen A."/>
            <person name="Sullivan W."/>
            <person name="Andreopoulos W.B."/>
            <person name="Clum A."/>
            <person name="Lindquist E."/>
            <person name="Daum C."/>
            <person name="Ramamoorthy G.K."/>
            <person name="Gryganskyi A."/>
            <person name="Culley D."/>
            <person name="Magnuson J.K."/>
            <person name="James T.Y."/>
            <person name="O'Malley M.A."/>
            <person name="Stajich J.E."/>
            <person name="Spatafora J.W."/>
            <person name="Visel A."/>
            <person name="Grigoriev I.V."/>
        </authorList>
    </citation>
    <scope>NUCLEOTIDE SEQUENCE [LARGE SCALE GENOMIC DNA]</scope>
    <source>
        <strain evidence="5 6">NRRL 1336</strain>
    </source>
</reference>
<dbReference type="SUPFAM" id="SSF51735">
    <property type="entry name" value="NAD(P)-binding Rossmann-fold domains"/>
    <property type="match status" value="1"/>
</dbReference>
<name>A0A1X2IWN9_9FUNG</name>
<accession>A0A1X2IWN9</accession>
<dbReference type="GO" id="GO:0005737">
    <property type="term" value="C:cytoplasm"/>
    <property type="evidence" value="ECO:0007669"/>
    <property type="project" value="TreeGrafter"/>
</dbReference>
<dbReference type="PRINTS" id="PR00080">
    <property type="entry name" value="SDRFAMILY"/>
</dbReference>
<dbReference type="Gene3D" id="3.40.50.720">
    <property type="entry name" value="NAD(P)-binding Rossmann-like Domain"/>
    <property type="match status" value="1"/>
</dbReference>
<protein>
    <recommendedName>
        <fullName evidence="7">NAD(P)-binding protein</fullName>
    </recommendedName>
</protein>
<dbReference type="EMBL" id="MCGE01000003">
    <property type="protein sequence ID" value="ORZ23476.1"/>
    <property type="molecule type" value="Genomic_DNA"/>
</dbReference>
<organism evidence="5 6">
    <name type="scientific">Absidia repens</name>
    <dbReference type="NCBI Taxonomy" id="90262"/>
    <lineage>
        <taxon>Eukaryota</taxon>
        <taxon>Fungi</taxon>
        <taxon>Fungi incertae sedis</taxon>
        <taxon>Mucoromycota</taxon>
        <taxon>Mucoromycotina</taxon>
        <taxon>Mucoromycetes</taxon>
        <taxon>Mucorales</taxon>
        <taxon>Cunninghamellaceae</taxon>
        <taxon>Absidia</taxon>
    </lineage>
</organism>
<keyword evidence="2" id="KW-0521">NADP</keyword>
<dbReference type="PANTHER" id="PTHR44229">
    <property type="entry name" value="15-HYDROXYPROSTAGLANDIN DEHYDROGENASE [NAD(+)]"/>
    <property type="match status" value="1"/>
</dbReference>
<evidence type="ECO:0008006" key="7">
    <source>
        <dbReference type="Google" id="ProtNLM"/>
    </source>
</evidence>
<dbReference type="InterPro" id="IPR036291">
    <property type="entry name" value="NAD(P)-bd_dom_sf"/>
</dbReference>
<gene>
    <name evidence="5" type="ORF">BCR42DRAFT_388043</name>
</gene>
<proteinExistence type="inferred from homology"/>
<evidence type="ECO:0000256" key="3">
    <source>
        <dbReference type="ARBA" id="ARBA00023002"/>
    </source>
</evidence>
<dbReference type="PANTHER" id="PTHR44229:SF4">
    <property type="entry name" value="15-HYDROXYPROSTAGLANDIN DEHYDROGENASE [NAD(+)]"/>
    <property type="match status" value="1"/>
</dbReference>
<dbReference type="InterPro" id="IPR002347">
    <property type="entry name" value="SDR_fam"/>
</dbReference>
<dbReference type="STRING" id="90262.A0A1X2IWN9"/>
<keyword evidence="6" id="KW-1185">Reference proteome</keyword>
<evidence type="ECO:0000256" key="2">
    <source>
        <dbReference type="ARBA" id="ARBA00022857"/>
    </source>
</evidence>
<dbReference type="OrthoDB" id="5840532at2759"/>
<dbReference type="Pfam" id="PF00106">
    <property type="entry name" value="adh_short"/>
    <property type="match status" value="1"/>
</dbReference>
<dbReference type="PRINTS" id="PR00081">
    <property type="entry name" value="GDHRDH"/>
</dbReference>
<evidence type="ECO:0000313" key="5">
    <source>
        <dbReference type="EMBL" id="ORZ23476.1"/>
    </source>
</evidence>